<protein>
    <recommendedName>
        <fullName evidence="5">UvrD-like helicase ATP-binding domain-containing protein</fullName>
    </recommendedName>
</protein>
<keyword evidence="4" id="KW-0067">ATP-binding</keyword>
<feature type="non-terminal residue" evidence="6">
    <location>
        <position position="132"/>
    </location>
</feature>
<dbReference type="GO" id="GO:0005524">
    <property type="term" value="F:ATP binding"/>
    <property type="evidence" value="ECO:0007669"/>
    <property type="project" value="UniProtKB-KW"/>
</dbReference>
<evidence type="ECO:0000313" key="6">
    <source>
        <dbReference type="EMBL" id="GAG10228.1"/>
    </source>
</evidence>
<gene>
    <name evidence="6" type="ORF">S01H1_40967</name>
</gene>
<comment type="caution">
    <text evidence="6">The sequence shown here is derived from an EMBL/GenBank/DDBJ whole genome shotgun (WGS) entry which is preliminary data.</text>
</comment>
<dbReference type="InterPro" id="IPR027417">
    <property type="entry name" value="P-loop_NTPase"/>
</dbReference>
<dbReference type="SUPFAM" id="SSF52540">
    <property type="entry name" value="P-loop containing nucleoside triphosphate hydrolases"/>
    <property type="match status" value="1"/>
</dbReference>
<proteinExistence type="predicted"/>
<dbReference type="GO" id="GO:0005829">
    <property type="term" value="C:cytosol"/>
    <property type="evidence" value="ECO:0007669"/>
    <property type="project" value="TreeGrafter"/>
</dbReference>
<evidence type="ECO:0000256" key="2">
    <source>
        <dbReference type="ARBA" id="ARBA00022801"/>
    </source>
</evidence>
<evidence type="ECO:0000259" key="5">
    <source>
        <dbReference type="PROSITE" id="PS51198"/>
    </source>
</evidence>
<keyword evidence="3" id="KW-0347">Helicase</keyword>
<evidence type="ECO:0000256" key="3">
    <source>
        <dbReference type="ARBA" id="ARBA00022806"/>
    </source>
</evidence>
<sequence length="132" mass="15178">MKILDNLNLRQQEAVKVKEASILVIAGAGSGKTKVLTHRIAYLIFQKKINPRNILAVTFTNKAAQEMKDRIEFISKDISNRKIMEGLWMGTFHSICARILRHEIDILGYDKNFVIYDKGDQLSMIRRCLKTL</sequence>
<keyword evidence="1" id="KW-0547">Nucleotide-binding</keyword>
<dbReference type="AlphaFoldDB" id="X0VCK3"/>
<dbReference type="PROSITE" id="PS51198">
    <property type="entry name" value="UVRD_HELICASE_ATP_BIND"/>
    <property type="match status" value="1"/>
</dbReference>
<name>X0VCK3_9ZZZZ</name>
<evidence type="ECO:0000256" key="1">
    <source>
        <dbReference type="ARBA" id="ARBA00022741"/>
    </source>
</evidence>
<accession>X0VCK3</accession>
<dbReference type="InterPro" id="IPR014016">
    <property type="entry name" value="UvrD-like_ATP-bd"/>
</dbReference>
<dbReference type="InterPro" id="IPR000212">
    <property type="entry name" value="DNA_helicase_UvrD/REP"/>
</dbReference>
<dbReference type="Pfam" id="PF00580">
    <property type="entry name" value="UvrD-helicase"/>
    <property type="match status" value="1"/>
</dbReference>
<dbReference type="GO" id="GO:0000725">
    <property type="term" value="P:recombinational repair"/>
    <property type="evidence" value="ECO:0007669"/>
    <property type="project" value="TreeGrafter"/>
</dbReference>
<dbReference type="CDD" id="cd17932">
    <property type="entry name" value="DEXQc_UvrD"/>
    <property type="match status" value="1"/>
</dbReference>
<feature type="domain" description="UvrD-like helicase ATP-binding" evidence="5">
    <location>
        <begin position="5"/>
        <end position="132"/>
    </location>
</feature>
<dbReference type="Gene3D" id="3.40.50.300">
    <property type="entry name" value="P-loop containing nucleotide triphosphate hydrolases"/>
    <property type="match status" value="1"/>
</dbReference>
<dbReference type="PANTHER" id="PTHR11070">
    <property type="entry name" value="UVRD / RECB / PCRA DNA HELICASE FAMILY MEMBER"/>
    <property type="match status" value="1"/>
</dbReference>
<organism evidence="6">
    <name type="scientific">marine sediment metagenome</name>
    <dbReference type="NCBI Taxonomy" id="412755"/>
    <lineage>
        <taxon>unclassified sequences</taxon>
        <taxon>metagenomes</taxon>
        <taxon>ecological metagenomes</taxon>
    </lineage>
</organism>
<dbReference type="EMBL" id="BARS01025961">
    <property type="protein sequence ID" value="GAG10228.1"/>
    <property type="molecule type" value="Genomic_DNA"/>
</dbReference>
<dbReference type="GO" id="GO:0033202">
    <property type="term" value="C:DNA helicase complex"/>
    <property type="evidence" value="ECO:0007669"/>
    <property type="project" value="TreeGrafter"/>
</dbReference>
<evidence type="ECO:0000256" key="4">
    <source>
        <dbReference type="ARBA" id="ARBA00022840"/>
    </source>
</evidence>
<reference evidence="6" key="1">
    <citation type="journal article" date="2014" name="Front. Microbiol.">
        <title>High frequency of phylogenetically diverse reductive dehalogenase-homologous genes in deep subseafloor sedimentary metagenomes.</title>
        <authorList>
            <person name="Kawai M."/>
            <person name="Futagami T."/>
            <person name="Toyoda A."/>
            <person name="Takaki Y."/>
            <person name="Nishi S."/>
            <person name="Hori S."/>
            <person name="Arai W."/>
            <person name="Tsubouchi T."/>
            <person name="Morono Y."/>
            <person name="Uchiyama I."/>
            <person name="Ito T."/>
            <person name="Fujiyama A."/>
            <person name="Inagaki F."/>
            <person name="Takami H."/>
        </authorList>
    </citation>
    <scope>NUCLEOTIDE SEQUENCE</scope>
    <source>
        <strain evidence="6">Expedition CK06-06</strain>
    </source>
</reference>
<keyword evidence="2" id="KW-0378">Hydrolase</keyword>
<dbReference type="GO" id="GO:0016787">
    <property type="term" value="F:hydrolase activity"/>
    <property type="evidence" value="ECO:0007669"/>
    <property type="project" value="UniProtKB-KW"/>
</dbReference>
<dbReference type="GO" id="GO:0003677">
    <property type="term" value="F:DNA binding"/>
    <property type="evidence" value="ECO:0007669"/>
    <property type="project" value="InterPro"/>
</dbReference>
<dbReference type="PANTHER" id="PTHR11070:SF2">
    <property type="entry name" value="ATP-DEPENDENT DNA HELICASE SRS2"/>
    <property type="match status" value="1"/>
</dbReference>
<dbReference type="GO" id="GO:0043138">
    <property type="term" value="F:3'-5' DNA helicase activity"/>
    <property type="evidence" value="ECO:0007669"/>
    <property type="project" value="TreeGrafter"/>
</dbReference>